<evidence type="ECO:0000256" key="1">
    <source>
        <dbReference type="SAM" id="SignalP"/>
    </source>
</evidence>
<dbReference type="Pfam" id="PF07876">
    <property type="entry name" value="Dabb"/>
    <property type="match status" value="1"/>
</dbReference>
<sequence>MTNSRRKFIASSVTLAAGAAASVAAPVSPEKSKAPLVHHVFFWLKNPGSVADRDKIIEGLKTLRKIEAIKELRIGVVASTEKRDVVDNSWGVSELMFFEDLAGQATYQDHPIHQKFIKDCSHLWDKVIVYDAIDV</sequence>
<proteinExistence type="predicted"/>
<dbReference type="SUPFAM" id="SSF54909">
    <property type="entry name" value="Dimeric alpha+beta barrel"/>
    <property type="match status" value="1"/>
</dbReference>
<organism evidence="3 4">
    <name type="scientific">Dyadobacter jiangsuensis</name>
    <dbReference type="NCBI Taxonomy" id="1591085"/>
    <lineage>
        <taxon>Bacteria</taxon>
        <taxon>Pseudomonadati</taxon>
        <taxon>Bacteroidota</taxon>
        <taxon>Cytophagia</taxon>
        <taxon>Cytophagales</taxon>
        <taxon>Spirosomataceae</taxon>
        <taxon>Dyadobacter</taxon>
    </lineage>
</organism>
<dbReference type="InterPro" id="IPR011008">
    <property type="entry name" value="Dimeric_a/b-barrel"/>
</dbReference>
<evidence type="ECO:0000313" key="4">
    <source>
        <dbReference type="Proteomes" id="UP000241964"/>
    </source>
</evidence>
<comment type="caution">
    <text evidence="3">The sequence shown here is derived from an EMBL/GenBank/DDBJ whole genome shotgun (WGS) entry which is preliminary data.</text>
</comment>
<dbReference type="PROSITE" id="PS51318">
    <property type="entry name" value="TAT"/>
    <property type="match status" value="1"/>
</dbReference>
<evidence type="ECO:0000313" key="3">
    <source>
        <dbReference type="EMBL" id="PSL33983.1"/>
    </source>
</evidence>
<accession>A0A2P8GJ42</accession>
<dbReference type="InterPro" id="IPR013097">
    <property type="entry name" value="Dabb"/>
</dbReference>
<keyword evidence="4" id="KW-1185">Reference proteome</keyword>
<feature type="signal peptide" evidence="1">
    <location>
        <begin position="1"/>
        <end position="24"/>
    </location>
</feature>
<evidence type="ECO:0000259" key="2">
    <source>
        <dbReference type="PROSITE" id="PS51502"/>
    </source>
</evidence>
<dbReference type="RefSeq" id="WP_106593651.1">
    <property type="nucleotide sequence ID" value="NZ_PYAS01000001.1"/>
</dbReference>
<reference evidence="3 4" key="1">
    <citation type="submission" date="2018-03" db="EMBL/GenBank/DDBJ databases">
        <title>Genomic Encyclopedia of Archaeal and Bacterial Type Strains, Phase II (KMG-II): from individual species to whole genera.</title>
        <authorList>
            <person name="Goeker M."/>
        </authorList>
    </citation>
    <scope>NUCLEOTIDE SEQUENCE [LARGE SCALE GENOMIC DNA]</scope>
    <source>
        <strain evidence="3 4">DSM 29057</strain>
    </source>
</reference>
<name>A0A2P8GJ42_9BACT</name>
<protein>
    <submittedName>
        <fullName evidence="3">Stress responsive alpha/beta barrel protein</fullName>
    </submittedName>
</protein>
<dbReference type="SMART" id="SM00886">
    <property type="entry name" value="Dabb"/>
    <property type="match status" value="1"/>
</dbReference>
<dbReference type="AlphaFoldDB" id="A0A2P8GJ42"/>
<dbReference type="PROSITE" id="PS51502">
    <property type="entry name" value="S_R_A_B_BARREL"/>
    <property type="match status" value="1"/>
</dbReference>
<keyword evidence="1" id="KW-0732">Signal</keyword>
<feature type="chain" id="PRO_5015156650" evidence="1">
    <location>
        <begin position="25"/>
        <end position="135"/>
    </location>
</feature>
<feature type="domain" description="Stress-response A/B barrel" evidence="2">
    <location>
        <begin position="36"/>
        <end position="132"/>
    </location>
</feature>
<dbReference type="OrthoDB" id="7189263at2"/>
<gene>
    <name evidence="3" type="ORF">CLV60_101352</name>
</gene>
<dbReference type="Gene3D" id="3.30.70.100">
    <property type="match status" value="1"/>
</dbReference>
<dbReference type="EMBL" id="PYAS01000001">
    <property type="protein sequence ID" value="PSL33983.1"/>
    <property type="molecule type" value="Genomic_DNA"/>
</dbReference>
<dbReference type="InterPro" id="IPR006311">
    <property type="entry name" value="TAT_signal"/>
</dbReference>
<dbReference type="Proteomes" id="UP000241964">
    <property type="component" value="Unassembled WGS sequence"/>
</dbReference>